<dbReference type="EMBL" id="BAABCW010000034">
    <property type="protein sequence ID" value="GAA3523265.1"/>
    <property type="molecule type" value="Genomic_DNA"/>
</dbReference>
<evidence type="ECO:0000313" key="1">
    <source>
        <dbReference type="EMBL" id="GAA3523265.1"/>
    </source>
</evidence>
<keyword evidence="2" id="KW-1185">Reference proteome</keyword>
<protein>
    <recommendedName>
        <fullName evidence="3">Colicin immunity protein/pyocin immunity protein</fullName>
    </recommendedName>
</protein>
<dbReference type="Proteomes" id="UP001500459">
    <property type="component" value="Unassembled WGS sequence"/>
</dbReference>
<sequence>MTKEELVELAETIINAEGNEQEVIDNMLLFQNSVPDPKAGDYLTQVEYDHLTVEEIVEKALSYKPIQL</sequence>
<evidence type="ECO:0008006" key="3">
    <source>
        <dbReference type="Google" id="ProtNLM"/>
    </source>
</evidence>
<accession>A0ABP6UV73</accession>
<name>A0ABP6UV73_9FLAO</name>
<dbReference type="RefSeq" id="WP_344930933.1">
    <property type="nucleotide sequence ID" value="NZ_BAABCW010000034.1"/>
</dbReference>
<comment type="caution">
    <text evidence="1">The sequence shown here is derived from an EMBL/GenBank/DDBJ whole genome shotgun (WGS) entry which is preliminary data.</text>
</comment>
<evidence type="ECO:0000313" key="2">
    <source>
        <dbReference type="Proteomes" id="UP001500459"/>
    </source>
</evidence>
<organism evidence="1 2">
    <name type="scientific">Aquimarina addita</name>
    <dbReference type="NCBI Taxonomy" id="870485"/>
    <lineage>
        <taxon>Bacteria</taxon>
        <taxon>Pseudomonadati</taxon>
        <taxon>Bacteroidota</taxon>
        <taxon>Flavobacteriia</taxon>
        <taxon>Flavobacteriales</taxon>
        <taxon>Flavobacteriaceae</taxon>
        <taxon>Aquimarina</taxon>
    </lineage>
</organism>
<proteinExistence type="predicted"/>
<reference evidence="2" key="1">
    <citation type="journal article" date="2019" name="Int. J. Syst. Evol. Microbiol.">
        <title>The Global Catalogue of Microorganisms (GCM) 10K type strain sequencing project: providing services to taxonomists for standard genome sequencing and annotation.</title>
        <authorList>
            <consortium name="The Broad Institute Genomics Platform"/>
            <consortium name="The Broad Institute Genome Sequencing Center for Infectious Disease"/>
            <person name="Wu L."/>
            <person name="Ma J."/>
        </authorList>
    </citation>
    <scope>NUCLEOTIDE SEQUENCE [LARGE SCALE GENOMIC DNA]</scope>
    <source>
        <strain evidence="2">JCM 17106</strain>
    </source>
</reference>
<gene>
    <name evidence="1" type="ORF">GCM10022393_42590</name>
</gene>